<evidence type="ECO:0000256" key="1">
    <source>
        <dbReference type="SAM" id="Phobius"/>
    </source>
</evidence>
<proteinExistence type="predicted"/>
<sequence length="45" mass="5159">MNAVYSAPKGPAQALFKRLKPFILHLELFWVYAPILNIVDMVNTK</sequence>
<organism evidence="2 3">
    <name type="scientific">Buttiauxella gaviniae ATCC 51604</name>
    <dbReference type="NCBI Taxonomy" id="1354253"/>
    <lineage>
        <taxon>Bacteria</taxon>
        <taxon>Pseudomonadati</taxon>
        <taxon>Pseudomonadota</taxon>
        <taxon>Gammaproteobacteria</taxon>
        <taxon>Enterobacterales</taxon>
        <taxon>Enterobacteriaceae</taxon>
        <taxon>Buttiauxella</taxon>
    </lineage>
</organism>
<gene>
    <name evidence="2" type="ORF">M977_04556</name>
</gene>
<comment type="caution">
    <text evidence="2">The sequence shown here is derived from an EMBL/GenBank/DDBJ whole genome shotgun (WGS) entry which is preliminary data.</text>
</comment>
<evidence type="ECO:0000313" key="3">
    <source>
        <dbReference type="Proteomes" id="UP000078504"/>
    </source>
</evidence>
<keyword evidence="1" id="KW-0812">Transmembrane</keyword>
<name>A0A1B7HLX7_9ENTR</name>
<evidence type="ECO:0000313" key="2">
    <source>
        <dbReference type="EMBL" id="OAT16646.1"/>
    </source>
</evidence>
<protein>
    <submittedName>
        <fullName evidence="2">Uncharacterized protein</fullName>
    </submittedName>
</protein>
<dbReference type="EMBL" id="LXEP01000050">
    <property type="protein sequence ID" value="OAT16646.1"/>
    <property type="molecule type" value="Genomic_DNA"/>
</dbReference>
<dbReference type="PATRIC" id="fig|1354253.4.peg.4688"/>
<accession>A0A1B7HLX7</accession>
<reference evidence="2 3" key="1">
    <citation type="submission" date="2016-04" db="EMBL/GenBank/DDBJ databases">
        <title>ATOL: Assembling a taxonomically balanced genome-scale reconstruction of the evolutionary history of the Enterobacteriaceae.</title>
        <authorList>
            <person name="Plunkett G.III."/>
            <person name="Neeno-Eckwall E.C."/>
            <person name="Glasner J.D."/>
            <person name="Perna N.T."/>
        </authorList>
    </citation>
    <scope>NUCLEOTIDE SEQUENCE [LARGE SCALE GENOMIC DNA]</scope>
    <source>
        <strain evidence="2 3">ATCC 51604</strain>
    </source>
</reference>
<feature type="transmembrane region" description="Helical" evidence="1">
    <location>
        <begin position="21"/>
        <end position="39"/>
    </location>
</feature>
<dbReference type="Proteomes" id="UP000078504">
    <property type="component" value="Unassembled WGS sequence"/>
</dbReference>
<keyword evidence="1" id="KW-1133">Transmembrane helix</keyword>
<dbReference type="AlphaFoldDB" id="A0A1B7HLX7"/>
<keyword evidence="1" id="KW-0472">Membrane</keyword>